<evidence type="ECO:0000313" key="9">
    <source>
        <dbReference type="EMBL" id="SET20401.1"/>
    </source>
</evidence>
<dbReference type="EMBL" id="SOAA01000008">
    <property type="protein sequence ID" value="TDS32266.1"/>
    <property type="molecule type" value="Genomic_DNA"/>
</dbReference>
<keyword evidence="3" id="KW-0119">Carbohydrate metabolism</keyword>
<evidence type="ECO:0000313" key="6">
    <source>
        <dbReference type="EMBL" id="SDC67065.1"/>
    </source>
</evidence>
<dbReference type="GO" id="GO:0016301">
    <property type="term" value="F:kinase activity"/>
    <property type="evidence" value="ECO:0007669"/>
    <property type="project" value="UniProtKB-KW"/>
</dbReference>
<feature type="domain" description="HTH arsR-type" evidence="4">
    <location>
        <begin position="29"/>
        <end position="61"/>
    </location>
</feature>
<evidence type="ECO:0000313" key="13">
    <source>
        <dbReference type="Proteomes" id="UP000199519"/>
    </source>
</evidence>
<comment type="similarity">
    <text evidence="2">Belongs to the ROK (NagC/XylR) family.</text>
</comment>
<dbReference type="InterPro" id="IPR049874">
    <property type="entry name" value="ROK_cs"/>
</dbReference>
<evidence type="ECO:0000256" key="3">
    <source>
        <dbReference type="ARBA" id="ARBA00022629"/>
    </source>
</evidence>
<dbReference type="Proteomes" id="UP000247389">
    <property type="component" value="Unassembled WGS sequence"/>
</dbReference>
<dbReference type="InterPro" id="IPR011991">
    <property type="entry name" value="ArsR-like_HTH"/>
</dbReference>
<dbReference type="InterPro" id="IPR000600">
    <property type="entry name" value="ROK"/>
</dbReference>
<dbReference type="InterPro" id="IPR036390">
    <property type="entry name" value="WH_DNA-bd_sf"/>
</dbReference>
<dbReference type="Gene3D" id="1.10.10.10">
    <property type="entry name" value="Winged helix-like DNA-binding domain superfamily/Winged helix DNA-binding domain"/>
    <property type="match status" value="1"/>
</dbReference>
<dbReference type="Proteomes" id="UP000198612">
    <property type="component" value="Unassembled WGS sequence"/>
</dbReference>
<dbReference type="Pfam" id="PF01022">
    <property type="entry name" value="HTH_5"/>
    <property type="match status" value="1"/>
</dbReference>
<evidence type="ECO:0000313" key="8">
    <source>
        <dbReference type="EMBL" id="SDI84505.1"/>
    </source>
</evidence>
<dbReference type="Proteomes" id="UP000295758">
    <property type="component" value="Unassembled WGS sequence"/>
</dbReference>
<dbReference type="SUPFAM" id="SSF46785">
    <property type="entry name" value="Winged helix' DNA-binding domain"/>
    <property type="match status" value="1"/>
</dbReference>
<reference evidence="5 14" key="3">
    <citation type="submission" date="2018-04" db="EMBL/GenBank/DDBJ databases">
        <title>Subsurface microbial communities from deep shales in Ohio and West Virginia, USA.</title>
        <authorList>
            <person name="Wrighton K."/>
        </authorList>
    </citation>
    <scope>NUCLEOTIDE SEQUENCE [LARGE SCALE GENOMIC DNA]</scope>
    <source>
        <strain evidence="5 14">MSL28</strain>
    </source>
</reference>
<dbReference type="EMBL" id="FNBJ01000039">
    <property type="protein sequence ID" value="SDG03263.1"/>
    <property type="molecule type" value="Genomic_DNA"/>
</dbReference>
<dbReference type="PANTHER" id="PTHR18964:SF173">
    <property type="entry name" value="GLUCOKINASE"/>
    <property type="match status" value="1"/>
</dbReference>
<evidence type="ECO:0000256" key="2">
    <source>
        <dbReference type="ARBA" id="ARBA00006479"/>
    </source>
</evidence>
<name>A0A1G6NIV3_9FIRM</name>
<dbReference type="EMBL" id="FMYT01000011">
    <property type="protein sequence ID" value="SDC67065.1"/>
    <property type="molecule type" value="Genomic_DNA"/>
</dbReference>
<organism evidence="6 16">
    <name type="scientific">Halanaerobium congolense</name>
    <dbReference type="NCBI Taxonomy" id="54121"/>
    <lineage>
        <taxon>Bacteria</taxon>
        <taxon>Bacillati</taxon>
        <taxon>Bacillota</taxon>
        <taxon>Clostridia</taxon>
        <taxon>Halanaerobiales</taxon>
        <taxon>Halanaerobiaceae</taxon>
        <taxon>Halanaerobium</taxon>
    </lineage>
</organism>
<dbReference type="Proteomes" id="UP000198945">
    <property type="component" value="Unassembled WGS sequence"/>
</dbReference>
<dbReference type="GO" id="GO:0042732">
    <property type="term" value="P:D-xylose metabolic process"/>
    <property type="evidence" value="ECO:0007669"/>
    <property type="project" value="UniProtKB-KW"/>
</dbReference>
<evidence type="ECO:0000313" key="10">
    <source>
        <dbReference type="EMBL" id="TDS32266.1"/>
    </source>
</evidence>
<keyword evidence="13" id="KW-1185">Reference proteome</keyword>
<dbReference type="EMBL" id="FOHG01000039">
    <property type="protein sequence ID" value="SET20401.1"/>
    <property type="molecule type" value="Genomic_DNA"/>
</dbReference>
<sequence>MVRIDSKKIFGWSGPAAGAAIFRIIKNIGPLSRTDIVKKTGLSKSTVSVHTKKLLEMGLIKEAEAENKSVGSVGRNRQLLKFAKNNGFIIAIDLGATSLNVGLCNLDAEIIDLRSKAVLVNNGPKKIMKEINNFIEDLLKVNKLADKKIFGIGMGVPGPVEFSKGLPVSPPIMPGWHLYPLKKILQEKYSCPAFIDNDVNVMAVGEKHAGLAQDVSNFIFIKIGTGIGAGIICEDELYRGSKGCAGDIGHIAIDGEKELCPCGNRGCLEIVAAGPAIAKKAKKAAQNKESEILESMLKERGELTAKDVGEALKRSDRAAVEIVKNSGQKIGGVVSRLVNFYNPSLIIIGGGVANLGNYLISAIKEEVLRRSTSLAVQDLEVELSQRNDEVAVIGAAAMAVNEIYSHDNVTEMVYRDSSTD</sequence>
<reference evidence="8 12" key="1">
    <citation type="submission" date="2016-10" db="EMBL/GenBank/DDBJ databases">
        <authorList>
            <person name="de Groot N.N."/>
        </authorList>
    </citation>
    <scope>NUCLEOTIDE SEQUENCE [LARGE SCALE GENOMIC DNA]</scope>
    <source>
        <strain evidence="8 12">WG7</strain>
    </source>
</reference>
<dbReference type="Pfam" id="PF00480">
    <property type="entry name" value="ROK"/>
    <property type="match status" value="1"/>
</dbReference>
<evidence type="ECO:0000256" key="1">
    <source>
        <dbReference type="ARBA" id="ARBA00002486"/>
    </source>
</evidence>
<dbReference type="Gene3D" id="3.30.420.40">
    <property type="match status" value="2"/>
</dbReference>
<dbReference type="RefSeq" id="WP_089717052.1">
    <property type="nucleotide sequence ID" value="NZ_FMYT01000011.1"/>
</dbReference>
<dbReference type="GO" id="GO:0003700">
    <property type="term" value="F:DNA-binding transcription factor activity"/>
    <property type="evidence" value="ECO:0007669"/>
    <property type="project" value="InterPro"/>
</dbReference>
<dbReference type="SUPFAM" id="SSF53067">
    <property type="entry name" value="Actin-like ATPase domain"/>
    <property type="match status" value="1"/>
</dbReference>
<dbReference type="Proteomes" id="UP000199519">
    <property type="component" value="Unassembled WGS sequence"/>
</dbReference>
<evidence type="ECO:0000313" key="7">
    <source>
        <dbReference type="EMBL" id="SDG03263.1"/>
    </source>
</evidence>
<reference evidence="11 13" key="2">
    <citation type="submission" date="2016-10" db="EMBL/GenBank/DDBJ databases">
        <authorList>
            <person name="Varghese N."/>
            <person name="Submissions S."/>
        </authorList>
    </citation>
    <scope>NUCLEOTIDE SEQUENCE [LARGE SCALE GENOMIC DNA]</scope>
    <source>
        <strain evidence="6 16">WG10</strain>
        <strain evidence="7 13">WG2</strain>
        <strain evidence="9 11">WG5</strain>
    </source>
</reference>
<evidence type="ECO:0000313" key="14">
    <source>
        <dbReference type="Proteomes" id="UP000247389"/>
    </source>
</evidence>
<keyword evidence="6" id="KW-0808">Transferase</keyword>
<dbReference type="InterPro" id="IPR001845">
    <property type="entry name" value="HTH_ArsR_DNA-bd_dom"/>
</dbReference>
<keyword evidence="3" id="KW-0859">Xylose metabolism</keyword>
<gene>
    <name evidence="10" type="ORF">BY453_10859</name>
    <name evidence="5" type="ORF">C8C78_12914</name>
    <name evidence="6" type="ORF">SAMN04488597_11174</name>
    <name evidence="7" type="ORF">SAMN04488598_13914</name>
    <name evidence="9" type="ORF">SAMN04515652_13914</name>
    <name evidence="8" type="ORF">SAMN04515654_11712</name>
</gene>
<dbReference type="CDD" id="cd00090">
    <property type="entry name" value="HTH_ARSR"/>
    <property type="match status" value="1"/>
</dbReference>
<dbReference type="AlphaFoldDB" id="A0A1G6NIV3"/>
<evidence type="ECO:0000259" key="4">
    <source>
        <dbReference type="Pfam" id="PF01022"/>
    </source>
</evidence>
<dbReference type="EMBL" id="QICM01000029">
    <property type="protein sequence ID" value="PXV62765.1"/>
    <property type="molecule type" value="Genomic_DNA"/>
</dbReference>
<dbReference type="Proteomes" id="UP000324896">
    <property type="component" value="Unassembled WGS sequence"/>
</dbReference>
<evidence type="ECO:0000313" key="12">
    <source>
        <dbReference type="Proteomes" id="UP000198945"/>
    </source>
</evidence>
<dbReference type="InterPro" id="IPR043129">
    <property type="entry name" value="ATPase_NBD"/>
</dbReference>
<protein>
    <submittedName>
        <fullName evidence="5">Glucokinase-like ROK family protein</fullName>
    </submittedName>
    <submittedName>
        <fullName evidence="6">ROK family protein (Putative glucokinase)</fullName>
    </submittedName>
</protein>
<keyword evidence="6" id="KW-0418">Kinase</keyword>
<evidence type="ECO:0000313" key="15">
    <source>
        <dbReference type="Proteomes" id="UP000295758"/>
    </source>
</evidence>
<dbReference type="EMBL" id="FNEH01000017">
    <property type="protein sequence ID" value="SDI84505.1"/>
    <property type="molecule type" value="Genomic_DNA"/>
</dbReference>
<evidence type="ECO:0000313" key="16">
    <source>
        <dbReference type="Proteomes" id="UP000324896"/>
    </source>
</evidence>
<comment type="function">
    <text evidence="1">Transcriptional repressor of xylose-utilizing enzymes.</text>
</comment>
<accession>A0A1G6NIV3</accession>
<evidence type="ECO:0000313" key="11">
    <source>
        <dbReference type="Proteomes" id="UP000198612"/>
    </source>
</evidence>
<reference evidence="10 15" key="4">
    <citation type="submission" date="2019-03" db="EMBL/GenBank/DDBJ databases">
        <title>Deep subsurface shale carbon reservoir microbial communities from Ohio and West Virginia, USA.</title>
        <authorList>
            <person name="Wrighton K."/>
        </authorList>
    </citation>
    <scope>NUCLEOTIDE SEQUENCE [LARGE SCALE GENOMIC DNA]</scope>
    <source>
        <strain evidence="10 15">UTICA-S4D12</strain>
    </source>
</reference>
<dbReference type="PANTHER" id="PTHR18964">
    <property type="entry name" value="ROK (REPRESSOR, ORF, KINASE) FAMILY"/>
    <property type="match status" value="1"/>
</dbReference>
<dbReference type="PROSITE" id="PS01125">
    <property type="entry name" value="ROK"/>
    <property type="match status" value="1"/>
</dbReference>
<dbReference type="InterPro" id="IPR036388">
    <property type="entry name" value="WH-like_DNA-bd_sf"/>
</dbReference>
<evidence type="ECO:0000313" key="5">
    <source>
        <dbReference type="EMBL" id="PXV62765.1"/>
    </source>
</evidence>
<proteinExistence type="inferred from homology"/>